<feature type="region of interest" description="Disordered" evidence="11">
    <location>
        <begin position="268"/>
        <end position="321"/>
    </location>
</feature>
<keyword evidence="5 9" id="KW-0805">Transcription regulation</keyword>
<dbReference type="Proteomes" id="UP001221898">
    <property type="component" value="Unassembled WGS sequence"/>
</dbReference>
<dbReference type="GO" id="GO:0046872">
    <property type="term" value="F:metal ion binding"/>
    <property type="evidence" value="ECO:0007669"/>
    <property type="project" value="UniProtKB-KW"/>
</dbReference>
<dbReference type="PANTHER" id="PTHR13703">
    <property type="entry name" value="SMAD"/>
    <property type="match status" value="1"/>
</dbReference>
<dbReference type="PROSITE" id="PS51076">
    <property type="entry name" value="MH2"/>
    <property type="match status" value="1"/>
</dbReference>
<sequence length="636" mass="69280">MDPSELCYIKLAVLIPRRPVNLNATQTDLNPEASASARRGFGRAAGCASGDREADRLISTVIERERRRQTEPEREGKEDGISEYFSITPLPCNKHLDLFACCPVDERMSVNPPSSNDACLSIVHSLMCHRQGGENEGFAKRAIESLVKKLKEKKDELDSLITAITTNGVHPSKCVTIQRTLDGRLQVAGRKGFPHVIYARLWRWPDLHKNELKHVKFCQFAFDLKYDNVCVNPYHYERVVSPGIVGLSLQNTGPPGRLIKEEFIHDCIQMDGPPGMPPQTEHQGGLKLPPPDHYGQPLPPLQLPPEPPAPPAPSSSMMSMQGGLSEGLLQIASPRARLWPPRPPPSTPTHGPPQPPPAQNGYGTSKHTQPQGTFHTTWTGSSTASYTPVGPQQNGRAHQQPPLHHPTHFWSQHHSSASFPPPVSNHPGPEFWCSISYFEMDVQVGEMFKVPASCPVVTVDGYVDPSGGDRFCLGQLSNVHRTDASERARSVLHIELLPGPGGWAGAGDAVHKIYPGAYIKVFDLRQCHRQMQQQAATAQAAAAAQAAAVAGNIPGPGSVGGIAPAVSLSAAAGIGVDDLRRLCILRLSFVKGWGPDYPRQSIKHTPCWVEVHLHRALQLLDEVLHTMPLADPGPAN</sequence>
<dbReference type="FunFam" id="3.90.520.10:FF:000002">
    <property type="entry name" value="Mothers against decapentaplegic homolog"/>
    <property type="match status" value="1"/>
</dbReference>
<keyword evidence="8 9" id="KW-0539">Nucleus</keyword>
<dbReference type="GO" id="GO:0060395">
    <property type="term" value="P:SMAD protein signal transduction"/>
    <property type="evidence" value="ECO:0007669"/>
    <property type="project" value="TreeGrafter"/>
</dbReference>
<gene>
    <name evidence="14" type="ORF">AAFF_G00169590</name>
</gene>
<keyword evidence="10" id="KW-0175">Coiled coil</keyword>
<evidence type="ECO:0000256" key="5">
    <source>
        <dbReference type="ARBA" id="ARBA00023015"/>
    </source>
</evidence>
<dbReference type="GO" id="GO:0000981">
    <property type="term" value="F:DNA-binding transcription factor activity, RNA polymerase II-specific"/>
    <property type="evidence" value="ECO:0007669"/>
    <property type="project" value="TreeGrafter"/>
</dbReference>
<dbReference type="SMART" id="SM00523">
    <property type="entry name" value="DWA"/>
    <property type="match status" value="1"/>
</dbReference>
<dbReference type="GO" id="GO:0030509">
    <property type="term" value="P:BMP signaling pathway"/>
    <property type="evidence" value="ECO:0007669"/>
    <property type="project" value="TreeGrafter"/>
</dbReference>
<comment type="caution">
    <text evidence="14">The sequence shown here is derived from an EMBL/GenBank/DDBJ whole genome shotgun (WGS) entry which is preliminary data.</text>
</comment>
<dbReference type="GO" id="GO:0070411">
    <property type="term" value="F:I-SMAD binding"/>
    <property type="evidence" value="ECO:0007669"/>
    <property type="project" value="TreeGrafter"/>
</dbReference>
<dbReference type="Gene3D" id="2.60.200.10">
    <property type="match status" value="2"/>
</dbReference>
<feature type="compositionally biased region" description="Pro residues" evidence="11">
    <location>
        <begin position="340"/>
        <end position="358"/>
    </location>
</feature>
<dbReference type="FunFam" id="2.60.200.10:FF:000002">
    <property type="entry name" value="Mothers against decapentaplegic homolog"/>
    <property type="match status" value="1"/>
</dbReference>
<dbReference type="InterPro" id="IPR013019">
    <property type="entry name" value="MAD_homology_MH1"/>
</dbReference>
<name>A0AAD7W881_9TELE</name>
<evidence type="ECO:0000256" key="3">
    <source>
        <dbReference type="ARBA" id="ARBA00022723"/>
    </source>
</evidence>
<evidence type="ECO:0000256" key="6">
    <source>
        <dbReference type="ARBA" id="ARBA00023125"/>
    </source>
</evidence>
<keyword evidence="15" id="KW-1185">Reference proteome</keyword>
<comment type="subcellular location">
    <subcellularLocation>
        <location evidence="9">Cytoplasm</location>
    </subcellularLocation>
    <subcellularLocation>
        <location evidence="9">Nucleus</location>
    </subcellularLocation>
</comment>
<feature type="compositionally biased region" description="Polar residues" evidence="11">
    <location>
        <begin position="361"/>
        <end position="397"/>
    </location>
</feature>
<keyword evidence="3" id="KW-0479">Metal-binding</keyword>
<feature type="domain" description="MH2" evidence="13">
    <location>
        <begin position="432"/>
        <end position="636"/>
    </location>
</feature>
<dbReference type="InterPro" id="IPR008984">
    <property type="entry name" value="SMAD_FHA_dom_sf"/>
</dbReference>
<evidence type="ECO:0000256" key="2">
    <source>
        <dbReference type="ARBA" id="ARBA00022490"/>
    </source>
</evidence>
<dbReference type="SMART" id="SM00524">
    <property type="entry name" value="DWB"/>
    <property type="match status" value="1"/>
</dbReference>
<feature type="domain" description="MH1" evidence="12">
    <location>
        <begin position="121"/>
        <end position="245"/>
    </location>
</feature>
<evidence type="ECO:0000256" key="7">
    <source>
        <dbReference type="ARBA" id="ARBA00023163"/>
    </source>
</evidence>
<evidence type="ECO:0000256" key="1">
    <source>
        <dbReference type="ARBA" id="ARBA00005545"/>
    </source>
</evidence>
<dbReference type="SUPFAM" id="SSF49879">
    <property type="entry name" value="SMAD/FHA domain"/>
    <property type="match status" value="1"/>
</dbReference>
<dbReference type="GO" id="GO:0005737">
    <property type="term" value="C:cytoplasm"/>
    <property type="evidence" value="ECO:0007669"/>
    <property type="project" value="UniProtKB-SubCell"/>
</dbReference>
<organism evidence="14 15">
    <name type="scientific">Aldrovandia affinis</name>
    <dbReference type="NCBI Taxonomy" id="143900"/>
    <lineage>
        <taxon>Eukaryota</taxon>
        <taxon>Metazoa</taxon>
        <taxon>Chordata</taxon>
        <taxon>Craniata</taxon>
        <taxon>Vertebrata</taxon>
        <taxon>Euteleostomi</taxon>
        <taxon>Actinopterygii</taxon>
        <taxon>Neopterygii</taxon>
        <taxon>Teleostei</taxon>
        <taxon>Notacanthiformes</taxon>
        <taxon>Halosauridae</taxon>
        <taxon>Aldrovandia</taxon>
    </lineage>
</organism>
<evidence type="ECO:0000256" key="8">
    <source>
        <dbReference type="ARBA" id="ARBA00023242"/>
    </source>
</evidence>
<evidence type="ECO:0000313" key="15">
    <source>
        <dbReference type="Proteomes" id="UP001221898"/>
    </source>
</evidence>
<proteinExistence type="inferred from homology"/>
<dbReference type="Pfam" id="PF03166">
    <property type="entry name" value="MH2"/>
    <property type="match status" value="2"/>
</dbReference>
<dbReference type="PROSITE" id="PS51075">
    <property type="entry name" value="MH1"/>
    <property type="match status" value="1"/>
</dbReference>
<dbReference type="GO" id="GO:0009653">
    <property type="term" value="P:anatomical structure morphogenesis"/>
    <property type="evidence" value="ECO:0007669"/>
    <property type="project" value="TreeGrafter"/>
</dbReference>
<dbReference type="CDD" id="cd10492">
    <property type="entry name" value="MH1_SMAD_4"/>
    <property type="match status" value="1"/>
</dbReference>
<feature type="region of interest" description="Disordered" evidence="11">
    <location>
        <begin position="336"/>
        <end position="423"/>
    </location>
</feature>
<dbReference type="AlphaFoldDB" id="A0AAD7W881"/>
<dbReference type="PANTHER" id="PTHR13703:SF68">
    <property type="entry name" value="MOTHERS AGAINST DECAPENTAPLEGIC HOMOLOG"/>
    <property type="match status" value="1"/>
</dbReference>
<protein>
    <recommendedName>
        <fullName evidence="9">Mothers against decapentaplegic homolog</fullName>
        <shortName evidence="9">MAD homolog</shortName>
        <shortName evidence="9">Mothers against DPP homolog</shortName>
    </recommendedName>
    <alternativeName>
        <fullName evidence="9">SMAD family member</fullName>
    </alternativeName>
</protein>
<dbReference type="Gene3D" id="3.90.520.10">
    <property type="entry name" value="SMAD MH1 domain"/>
    <property type="match status" value="1"/>
</dbReference>
<keyword evidence="4" id="KW-0862">Zinc</keyword>
<evidence type="ECO:0000259" key="13">
    <source>
        <dbReference type="PROSITE" id="PS51076"/>
    </source>
</evidence>
<dbReference type="InterPro" id="IPR013790">
    <property type="entry name" value="Dwarfin"/>
</dbReference>
<keyword evidence="7 9" id="KW-0804">Transcription</keyword>
<feature type="compositionally biased region" description="Polar residues" evidence="11">
    <location>
        <begin position="409"/>
        <end position="418"/>
    </location>
</feature>
<comment type="similarity">
    <text evidence="1 9">Belongs to the dwarfin/SMAD family.</text>
</comment>
<dbReference type="Pfam" id="PF03165">
    <property type="entry name" value="MH1"/>
    <property type="match status" value="1"/>
</dbReference>
<dbReference type="InterPro" id="IPR003619">
    <property type="entry name" value="MAD_homology1_Dwarfin-type"/>
</dbReference>
<accession>A0AAD7W881</accession>
<evidence type="ECO:0000256" key="11">
    <source>
        <dbReference type="SAM" id="MobiDB-lite"/>
    </source>
</evidence>
<dbReference type="SUPFAM" id="SSF56366">
    <property type="entry name" value="SMAD MH1 domain"/>
    <property type="match status" value="1"/>
</dbReference>
<evidence type="ECO:0000259" key="12">
    <source>
        <dbReference type="PROSITE" id="PS51075"/>
    </source>
</evidence>
<dbReference type="GO" id="GO:0000978">
    <property type="term" value="F:RNA polymerase II cis-regulatory region sequence-specific DNA binding"/>
    <property type="evidence" value="ECO:0007669"/>
    <property type="project" value="TreeGrafter"/>
</dbReference>
<feature type="coiled-coil region" evidence="10">
    <location>
        <begin position="140"/>
        <end position="167"/>
    </location>
</feature>
<keyword evidence="6" id="KW-0238">DNA-binding</keyword>
<keyword evidence="2 9" id="KW-0963">Cytoplasm</keyword>
<evidence type="ECO:0000313" key="14">
    <source>
        <dbReference type="EMBL" id="KAJ8386489.1"/>
    </source>
</evidence>
<evidence type="ECO:0000256" key="4">
    <source>
        <dbReference type="ARBA" id="ARBA00022833"/>
    </source>
</evidence>
<feature type="compositionally biased region" description="Pro residues" evidence="11">
    <location>
        <begin position="288"/>
        <end position="313"/>
    </location>
</feature>
<dbReference type="GO" id="GO:0030154">
    <property type="term" value="P:cell differentiation"/>
    <property type="evidence" value="ECO:0007669"/>
    <property type="project" value="TreeGrafter"/>
</dbReference>
<dbReference type="InterPro" id="IPR036578">
    <property type="entry name" value="SMAD_MH1_sf"/>
</dbReference>
<reference evidence="14" key="1">
    <citation type="journal article" date="2023" name="Science">
        <title>Genome structures resolve the early diversification of teleost fishes.</title>
        <authorList>
            <person name="Parey E."/>
            <person name="Louis A."/>
            <person name="Montfort J."/>
            <person name="Bouchez O."/>
            <person name="Roques C."/>
            <person name="Iampietro C."/>
            <person name="Lluch J."/>
            <person name="Castinel A."/>
            <person name="Donnadieu C."/>
            <person name="Desvignes T."/>
            <person name="Floi Bucao C."/>
            <person name="Jouanno E."/>
            <person name="Wen M."/>
            <person name="Mejri S."/>
            <person name="Dirks R."/>
            <person name="Jansen H."/>
            <person name="Henkel C."/>
            <person name="Chen W.J."/>
            <person name="Zahm M."/>
            <person name="Cabau C."/>
            <person name="Klopp C."/>
            <person name="Thompson A.W."/>
            <person name="Robinson-Rechavi M."/>
            <person name="Braasch I."/>
            <person name="Lecointre G."/>
            <person name="Bobe J."/>
            <person name="Postlethwait J.H."/>
            <person name="Berthelot C."/>
            <person name="Roest Crollius H."/>
            <person name="Guiguen Y."/>
        </authorList>
    </citation>
    <scope>NUCLEOTIDE SEQUENCE</scope>
    <source>
        <strain evidence="14">NC1722</strain>
    </source>
</reference>
<dbReference type="EMBL" id="JAINUG010000227">
    <property type="protein sequence ID" value="KAJ8386489.1"/>
    <property type="molecule type" value="Genomic_DNA"/>
</dbReference>
<evidence type="ECO:0000256" key="9">
    <source>
        <dbReference type="RuleBase" id="RU361195"/>
    </source>
</evidence>
<evidence type="ECO:0000256" key="10">
    <source>
        <dbReference type="SAM" id="Coils"/>
    </source>
</evidence>
<dbReference type="InterPro" id="IPR017855">
    <property type="entry name" value="SMAD-like_dom_sf"/>
</dbReference>
<dbReference type="GO" id="GO:0071144">
    <property type="term" value="C:heteromeric SMAD protein complex"/>
    <property type="evidence" value="ECO:0007669"/>
    <property type="project" value="TreeGrafter"/>
</dbReference>
<dbReference type="InterPro" id="IPR001132">
    <property type="entry name" value="SMAD_dom_Dwarfin-type"/>
</dbReference>